<dbReference type="SUPFAM" id="SSF50814">
    <property type="entry name" value="Lipocalins"/>
    <property type="match status" value="1"/>
</dbReference>
<reference evidence="3 4" key="1">
    <citation type="submission" date="2019-11" db="EMBL/GenBank/DDBJ databases">
        <title>Complete genome sequence of Corynebacterium kalinowskii 1959, a novel Corynebacterium species isolated from soil of a small paddock in Vilsendorf, Germany.</title>
        <authorList>
            <person name="Schaffert L."/>
            <person name="Ruwe M."/>
            <person name="Milse J."/>
            <person name="Hanuschka K."/>
            <person name="Ortseifen V."/>
            <person name="Droste J."/>
            <person name="Brandt D."/>
            <person name="Schlueter L."/>
            <person name="Kutter Y."/>
            <person name="Vinke S."/>
            <person name="Viehoefer P."/>
            <person name="Jacob L."/>
            <person name="Luebke N.-C."/>
            <person name="Schulte-Berndt E."/>
            <person name="Hain C."/>
            <person name="Linder M."/>
            <person name="Schmidt P."/>
            <person name="Wollenschlaeger L."/>
            <person name="Luttermann T."/>
            <person name="Thieme E."/>
            <person name="Hassa J."/>
            <person name="Haak M."/>
            <person name="Wittchen M."/>
            <person name="Mentz A."/>
            <person name="Persicke M."/>
            <person name="Busche T."/>
            <person name="Ruckert C."/>
        </authorList>
    </citation>
    <scope>NUCLEOTIDE SEQUENCE [LARGE SCALE GENOMIC DNA]</scope>
    <source>
        <strain evidence="3 4">2039</strain>
    </source>
</reference>
<evidence type="ECO:0000259" key="2">
    <source>
        <dbReference type="Pfam" id="PF08768"/>
    </source>
</evidence>
<accession>A0A6B8VSV0</accession>
<sequence>MQPYEFLLGTWTGEGKGIYPTISKFSYTETLSFAAIPGKPFLRYEQKTMGPQGPMHTEVGYLRPVAEDRLELVVAQPTGQTELLEGEVRSEGRLFVFEKSVVKSSATAKQVDATKRTYTFNPERTEMLTAFGMAAVGQPMQQHLESRLLKGS</sequence>
<dbReference type="Pfam" id="PF08768">
    <property type="entry name" value="THAP4_heme-bd"/>
    <property type="match status" value="1"/>
</dbReference>
<dbReference type="Proteomes" id="UP000424462">
    <property type="component" value="Chromosome"/>
</dbReference>
<dbReference type="PANTHER" id="PTHR15854">
    <property type="entry name" value="THAP4 PROTEIN"/>
    <property type="match status" value="1"/>
</dbReference>
<organism evidence="3 4">
    <name type="scientific">Corynebacterium occultum</name>
    <dbReference type="NCBI Taxonomy" id="2675219"/>
    <lineage>
        <taxon>Bacteria</taxon>
        <taxon>Bacillati</taxon>
        <taxon>Actinomycetota</taxon>
        <taxon>Actinomycetes</taxon>
        <taxon>Mycobacteriales</taxon>
        <taxon>Corynebacteriaceae</taxon>
        <taxon>Corynebacterium</taxon>
    </lineage>
</organism>
<gene>
    <name evidence="3" type="ORF">COCCU_06475</name>
</gene>
<dbReference type="InterPro" id="IPR045165">
    <property type="entry name" value="Nitrobindin"/>
</dbReference>
<proteinExistence type="predicted"/>
<evidence type="ECO:0000313" key="3">
    <source>
        <dbReference type="EMBL" id="QGU07233.1"/>
    </source>
</evidence>
<evidence type="ECO:0000256" key="1">
    <source>
        <dbReference type="ARBA" id="ARBA00026205"/>
    </source>
</evidence>
<dbReference type="PANTHER" id="PTHR15854:SF4">
    <property type="entry name" value="PEROXYNITRITE ISOMERASE THAP4"/>
    <property type="match status" value="1"/>
</dbReference>
<dbReference type="Gene3D" id="2.40.128.20">
    <property type="match status" value="1"/>
</dbReference>
<dbReference type="EMBL" id="CP046455">
    <property type="protein sequence ID" value="QGU07233.1"/>
    <property type="molecule type" value="Genomic_DNA"/>
</dbReference>
<dbReference type="KEGG" id="cok:COCCU_06475"/>
<dbReference type="CDD" id="cd07828">
    <property type="entry name" value="lipocalin_heme-bd-THAP4-like"/>
    <property type="match status" value="1"/>
</dbReference>
<evidence type="ECO:0000313" key="4">
    <source>
        <dbReference type="Proteomes" id="UP000424462"/>
    </source>
</evidence>
<feature type="domain" description="THAP4-like heme-binding" evidence="2">
    <location>
        <begin position="2"/>
        <end position="150"/>
    </location>
</feature>
<dbReference type="InterPro" id="IPR014878">
    <property type="entry name" value="THAP4-like_heme-bd"/>
</dbReference>
<protein>
    <recommendedName>
        <fullName evidence="1">Ferric nitrobindin-like protein</fullName>
    </recommendedName>
</protein>
<name>A0A6B8VSV0_9CORY</name>
<dbReference type="InterPro" id="IPR012674">
    <property type="entry name" value="Calycin"/>
</dbReference>
<keyword evidence="4" id="KW-1185">Reference proteome</keyword>
<dbReference type="AlphaFoldDB" id="A0A6B8VSV0"/>